<dbReference type="OrthoDB" id="9773087at2"/>
<dbReference type="HAMAP" id="MF_00158">
    <property type="entry name" value="PanC"/>
    <property type="match status" value="1"/>
</dbReference>
<evidence type="ECO:0000313" key="9">
    <source>
        <dbReference type="EMBL" id="AQT69010.1"/>
    </source>
</evidence>
<proteinExistence type="inferred from homology"/>
<dbReference type="KEGG" id="alus:STSP2_02188"/>
<evidence type="ECO:0000256" key="2">
    <source>
        <dbReference type="ARBA" id="ARBA00009256"/>
    </source>
</evidence>
<evidence type="ECO:0000256" key="1">
    <source>
        <dbReference type="ARBA" id="ARBA00004990"/>
    </source>
</evidence>
<dbReference type="FunFam" id="3.30.1300.10:FF:000001">
    <property type="entry name" value="Pantothenate synthetase"/>
    <property type="match status" value="1"/>
</dbReference>
<dbReference type="EMBL" id="CP019791">
    <property type="protein sequence ID" value="AQT69010.1"/>
    <property type="molecule type" value="Genomic_DNA"/>
</dbReference>
<comment type="catalytic activity">
    <reaction evidence="7 8">
        <text>(R)-pantoate + beta-alanine + ATP = (R)-pantothenate + AMP + diphosphate + H(+)</text>
        <dbReference type="Rhea" id="RHEA:10912"/>
        <dbReference type="ChEBI" id="CHEBI:15378"/>
        <dbReference type="ChEBI" id="CHEBI:15980"/>
        <dbReference type="ChEBI" id="CHEBI:29032"/>
        <dbReference type="ChEBI" id="CHEBI:30616"/>
        <dbReference type="ChEBI" id="CHEBI:33019"/>
        <dbReference type="ChEBI" id="CHEBI:57966"/>
        <dbReference type="ChEBI" id="CHEBI:456215"/>
        <dbReference type="EC" id="6.3.2.1"/>
    </reaction>
</comment>
<dbReference type="CDD" id="cd00560">
    <property type="entry name" value="PanC"/>
    <property type="match status" value="1"/>
</dbReference>
<feature type="binding site" evidence="8">
    <location>
        <begin position="30"/>
        <end position="37"/>
    </location>
    <ligand>
        <name>ATP</name>
        <dbReference type="ChEBI" id="CHEBI:30616"/>
    </ligand>
</feature>
<evidence type="ECO:0000256" key="7">
    <source>
        <dbReference type="ARBA" id="ARBA00048258"/>
    </source>
</evidence>
<dbReference type="STRING" id="1936003.STSP2_02188"/>
<dbReference type="NCBIfam" id="TIGR00125">
    <property type="entry name" value="cyt_tran_rel"/>
    <property type="match status" value="1"/>
</dbReference>
<keyword evidence="3 8" id="KW-0436">Ligase</keyword>
<dbReference type="Gene3D" id="3.30.1300.10">
    <property type="entry name" value="Pantoate-beta-alanine ligase, C-terminal domain"/>
    <property type="match status" value="1"/>
</dbReference>
<feature type="active site" description="Proton donor" evidence="8">
    <location>
        <position position="37"/>
    </location>
</feature>
<dbReference type="GO" id="GO:0004592">
    <property type="term" value="F:pantoate-beta-alanine ligase activity"/>
    <property type="evidence" value="ECO:0007669"/>
    <property type="project" value="UniProtKB-UniRule"/>
</dbReference>
<evidence type="ECO:0000313" key="10">
    <source>
        <dbReference type="Proteomes" id="UP000189674"/>
    </source>
</evidence>
<evidence type="ECO:0000256" key="8">
    <source>
        <dbReference type="HAMAP-Rule" id="MF_00158"/>
    </source>
</evidence>
<dbReference type="GO" id="GO:0015940">
    <property type="term" value="P:pantothenate biosynthetic process"/>
    <property type="evidence" value="ECO:0007669"/>
    <property type="project" value="UniProtKB-UniRule"/>
</dbReference>
<dbReference type="InterPro" id="IPR004821">
    <property type="entry name" value="Cyt_trans-like"/>
</dbReference>
<keyword evidence="5 8" id="KW-0547">Nucleotide-binding</keyword>
<dbReference type="AlphaFoldDB" id="A0A1U9NN27"/>
<accession>A0A1U9NN27</accession>
<feature type="binding site" evidence="8">
    <location>
        <position position="153"/>
    </location>
    <ligand>
        <name>(R)-pantoate</name>
        <dbReference type="ChEBI" id="CHEBI:15980"/>
    </ligand>
</feature>
<dbReference type="InterPro" id="IPR014729">
    <property type="entry name" value="Rossmann-like_a/b/a_fold"/>
</dbReference>
<keyword evidence="8" id="KW-0963">Cytoplasm</keyword>
<dbReference type="InterPro" id="IPR042176">
    <property type="entry name" value="Pantoate_ligase_C"/>
</dbReference>
<keyword evidence="6 8" id="KW-0067">ATP-binding</keyword>
<dbReference type="Proteomes" id="UP000189674">
    <property type="component" value="Chromosome"/>
</dbReference>
<comment type="similarity">
    <text evidence="2 8">Belongs to the pantothenate synthetase family.</text>
</comment>
<feature type="binding site" evidence="8">
    <location>
        <begin position="184"/>
        <end position="187"/>
    </location>
    <ligand>
        <name>ATP</name>
        <dbReference type="ChEBI" id="CHEBI:30616"/>
    </ligand>
</feature>
<dbReference type="SUPFAM" id="SSF52374">
    <property type="entry name" value="Nucleotidylyl transferase"/>
    <property type="match status" value="1"/>
</dbReference>
<dbReference type="PANTHER" id="PTHR21299:SF1">
    <property type="entry name" value="PANTOATE--BETA-ALANINE LIGASE"/>
    <property type="match status" value="1"/>
</dbReference>
<dbReference type="InterPro" id="IPR003721">
    <property type="entry name" value="Pantoate_ligase"/>
</dbReference>
<evidence type="ECO:0000256" key="3">
    <source>
        <dbReference type="ARBA" id="ARBA00022598"/>
    </source>
</evidence>
<dbReference type="GO" id="GO:0005829">
    <property type="term" value="C:cytosol"/>
    <property type="evidence" value="ECO:0007669"/>
    <property type="project" value="TreeGrafter"/>
</dbReference>
<feature type="binding site" evidence="8">
    <location>
        <begin position="147"/>
        <end position="150"/>
    </location>
    <ligand>
        <name>ATP</name>
        <dbReference type="ChEBI" id="CHEBI:30616"/>
    </ligand>
</feature>
<dbReference type="NCBIfam" id="TIGR00018">
    <property type="entry name" value="panC"/>
    <property type="match status" value="1"/>
</dbReference>
<reference evidence="10" key="1">
    <citation type="submission" date="2017-02" db="EMBL/GenBank/DDBJ databases">
        <title>Comparative genomics and description of representatives of a novel lineage of planctomycetes thriving in anoxic sediments.</title>
        <authorList>
            <person name="Spring S."/>
            <person name="Bunk B."/>
            <person name="Sproer C."/>
        </authorList>
    </citation>
    <scope>NUCLEOTIDE SEQUENCE [LARGE SCALE GENOMIC DNA]</scope>
    <source>
        <strain evidence="10">ST-NAGAB-D1</strain>
    </source>
</reference>
<feature type="binding site" evidence="8">
    <location>
        <position position="61"/>
    </location>
    <ligand>
        <name>(R)-pantoate</name>
        <dbReference type="ChEBI" id="CHEBI:15980"/>
    </ligand>
</feature>
<dbReference type="EC" id="6.3.2.1" evidence="8"/>
<evidence type="ECO:0000256" key="4">
    <source>
        <dbReference type="ARBA" id="ARBA00022655"/>
    </source>
</evidence>
<protein>
    <recommendedName>
        <fullName evidence="8">Pantothenate synthetase</fullName>
        <shortName evidence="8">PS</shortName>
        <ecNumber evidence="8">6.3.2.1</ecNumber>
    </recommendedName>
    <alternativeName>
        <fullName evidence="8">Pantoate--beta-alanine ligase</fullName>
    </alternativeName>
    <alternativeName>
        <fullName evidence="8">Pantoate-activating enzyme</fullName>
    </alternativeName>
</protein>
<dbReference type="Gene3D" id="3.40.50.620">
    <property type="entry name" value="HUPs"/>
    <property type="match status" value="1"/>
</dbReference>
<evidence type="ECO:0000256" key="6">
    <source>
        <dbReference type="ARBA" id="ARBA00022840"/>
    </source>
</evidence>
<name>A0A1U9NN27_9BACT</name>
<comment type="subunit">
    <text evidence="8">Homodimer.</text>
</comment>
<dbReference type="UniPathway" id="UPA00028">
    <property type="reaction ID" value="UER00005"/>
</dbReference>
<sequence>MRTLTTIEEMRAFVRDARSQGKSIGFVPTMGALHAGHLSLIRRAKEKSDVVVVSIFVNPTQFGPSEDLEAYPRDMAADQQKCRDEQVDAIFAPAVNEMYPQENLTWVNVESLTDKLCGRSRPGHFRGVTTVCTKLFNIVQPDYAFFGQKDGQQAIVIKRMVADLNMPLQIVVCDTVREPDGLAMSSRNKYLTPEQRQDAPLIYKSLAAARDAVDQGERSTEKVKQTIQSVLAESQEIEPEYINIVDLDTLSELPQIQGKALIAIAAKLGTARLIDNIIVDANTQK</sequence>
<keyword evidence="4 8" id="KW-0566">Pantothenate biosynthesis</keyword>
<gene>
    <name evidence="8 9" type="primary">panC</name>
    <name evidence="9" type="ORF">STSP2_02188</name>
</gene>
<dbReference type="PANTHER" id="PTHR21299">
    <property type="entry name" value="CYTIDYLATE KINASE/PANTOATE-BETA-ALANINE LIGASE"/>
    <property type="match status" value="1"/>
</dbReference>
<comment type="subcellular location">
    <subcellularLocation>
        <location evidence="8">Cytoplasm</location>
    </subcellularLocation>
</comment>
<dbReference type="FunFam" id="3.40.50.620:FF:000013">
    <property type="entry name" value="Pantothenate synthetase"/>
    <property type="match status" value="1"/>
</dbReference>
<comment type="function">
    <text evidence="8">Catalyzes the condensation of pantoate with beta-alanine in an ATP-dependent reaction via a pantoyl-adenylate intermediate.</text>
</comment>
<organism evidence="9 10">
    <name type="scientific">Anaerohalosphaera lusitana</name>
    <dbReference type="NCBI Taxonomy" id="1936003"/>
    <lineage>
        <taxon>Bacteria</taxon>
        <taxon>Pseudomonadati</taxon>
        <taxon>Planctomycetota</taxon>
        <taxon>Phycisphaerae</taxon>
        <taxon>Sedimentisphaerales</taxon>
        <taxon>Anaerohalosphaeraceae</taxon>
        <taxon>Anaerohalosphaera</taxon>
    </lineage>
</organism>
<dbReference type="GO" id="GO:0005524">
    <property type="term" value="F:ATP binding"/>
    <property type="evidence" value="ECO:0007669"/>
    <property type="project" value="UniProtKB-KW"/>
</dbReference>
<comment type="miscellaneous">
    <text evidence="8">The reaction proceeds by a bi uni uni bi ping pong mechanism.</text>
</comment>
<comment type="pathway">
    <text evidence="1 8">Cofactor biosynthesis; (R)-pantothenate biosynthesis; (R)-pantothenate from (R)-pantoate and beta-alanine: step 1/1.</text>
</comment>
<dbReference type="Pfam" id="PF02569">
    <property type="entry name" value="Pantoate_ligase"/>
    <property type="match status" value="1"/>
</dbReference>
<keyword evidence="10" id="KW-1185">Reference proteome</keyword>
<evidence type="ECO:0000256" key="5">
    <source>
        <dbReference type="ARBA" id="ARBA00022741"/>
    </source>
</evidence>
<feature type="binding site" evidence="8">
    <location>
        <position position="61"/>
    </location>
    <ligand>
        <name>beta-alanine</name>
        <dbReference type="ChEBI" id="CHEBI:57966"/>
    </ligand>
</feature>
<feature type="binding site" evidence="8">
    <location>
        <position position="176"/>
    </location>
    <ligand>
        <name>ATP</name>
        <dbReference type="ChEBI" id="CHEBI:30616"/>
    </ligand>
</feature>
<dbReference type="RefSeq" id="WP_146662479.1">
    <property type="nucleotide sequence ID" value="NZ_CP019791.1"/>
</dbReference>